<dbReference type="Gene3D" id="3.30.70.120">
    <property type="match status" value="1"/>
</dbReference>
<sequence>MHVSTSADTRDQAVVLAETAVRERLAAAGEVVGPVATYAWQDGQLIAGREYQALMKTRIDLYPTLEAHLVQQHPRPNPEVYAVPIDAAAAGYLAALDVNLQPPPDPVPET</sequence>
<dbReference type="InterPro" id="IPR015867">
    <property type="entry name" value="N-reg_PII/ATP_PRibTrfase_C"/>
</dbReference>
<evidence type="ECO:0000313" key="2">
    <source>
        <dbReference type="EMBL" id="UNM16655.1"/>
    </source>
</evidence>
<gene>
    <name evidence="2" type="ORF">J4032_21900</name>
</gene>
<dbReference type="Pfam" id="PF03091">
    <property type="entry name" value="CutA1"/>
    <property type="match status" value="1"/>
</dbReference>
<keyword evidence="3" id="KW-1185">Reference proteome</keyword>
<name>A0ABY3X1H0_9ACTN</name>
<organism evidence="2 3">
    <name type="scientific">Streptomyces formicae</name>
    <dbReference type="NCBI Taxonomy" id="1616117"/>
    <lineage>
        <taxon>Bacteria</taxon>
        <taxon>Bacillati</taxon>
        <taxon>Actinomycetota</taxon>
        <taxon>Actinomycetes</taxon>
        <taxon>Kitasatosporales</taxon>
        <taxon>Streptomycetaceae</taxon>
        <taxon>Streptomyces</taxon>
    </lineage>
</organism>
<dbReference type="Proteomes" id="UP000828924">
    <property type="component" value="Chromosome"/>
</dbReference>
<dbReference type="InterPro" id="IPR004323">
    <property type="entry name" value="Ion_tolerance_CutA"/>
</dbReference>
<evidence type="ECO:0000313" key="3">
    <source>
        <dbReference type="Proteomes" id="UP000828924"/>
    </source>
</evidence>
<accession>A0ABY3X1H0</accession>
<dbReference type="InterPro" id="IPR011322">
    <property type="entry name" value="N-reg_PII-like_a/b"/>
</dbReference>
<reference evidence="2 3" key="1">
    <citation type="submission" date="2021-03" db="EMBL/GenBank/DDBJ databases">
        <title>Complete genome of Streptomyces formicae strain 1H-GS9 (DSM 100524).</title>
        <authorList>
            <person name="Atanasov K.E."/>
            <person name="Altabella T."/>
            <person name="Ferrer A."/>
        </authorList>
    </citation>
    <scope>NUCLEOTIDE SEQUENCE [LARGE SCALE GENOMIC DNA]</scope>
    <source>
        <strain evidence="2 3">1H-GS9</strain>
    </source>
</reference>
<comment type="similarity">
    <text evidence="1">Belongs to the CutA family.</text>
</comment>
<protein>
    <submittedName>
        <fullName evidence="2">Divalent-cation tolerance protein CutA</fullName>
    </submittedName>
</protein>
<dbReference type="EMBL" id="CP071872">
    <property type="protein sequence ID" value="UNM16655.1"/>
    <property type="molecule type" value="Genomic_DNA"/>
</dbReference>
<dbReference type="SUPFAM" id="SSF54913">
    <property type="entry name" value="GlnB-like"/>
    <property type="match status" value="1"/>
</dbReference>
<evidence type="ECO:0000256" key="1">
    <source>
        <dbReference type="ARBA" id="ARBA00010169"/>
    </source>
</evidence>
<proteinExistence type="inferred from homology"/>